<name>A0A934RWR7_9BACT</name>
<dbReference type="InterPro" id="IPR011008">
    <property type="entry name" value="Dimeric_a/b-barrel"/>
</dbReference>
<dbReference type="Gene3D" id="3.30.70.100">
    <property type="match status" value="1"/>
</dbReference>
<dbReference type="AlphaFoldDB" id="A0A934RWR7"/>
<dbReference type="RefSeq" id="WP_200354412.1">
    <property type="nucleotide sequence ID" value="NZ_JAENIL010000007.1"/>
</dbReference>
<keyword evidence="1" id="KW-0732">Signal</keyword>
<feature type="chain" id="PRO_5038025168" description="NIPSNAP domain-containing protein" evidence="1">
    <location>
        <begin position="27"/>
        <end position="255"/>
    </location>
</feature>
<keyword evidence="3" id="KW-1185">Reference proteome</keyword>
<dbReference type="SUPFAM" id="SSF54909">
    <property type="entry name" value="Dimeric alpha+beta barrel"/>
    <property type="match status" value="1"/>
</dbReference>
<comment type="caution">
    <text evidence="2">The sequence shown here is derived from an EMBL/GenBank/DDBJ whole genome shotgun (WGS) entry which is preliminary data.</text>
</comment>
<reference evidence="2" key="1">
    <citation type="submission" date="2021-01" db="EMBL/GenBank/DDBJ databases">
        <title>Modified the classification status of verrucomicrobia.</title>
        <authorList>
            <person name="Feng X."/>
        </authorList>
    </citation>
    <scope>NUCLEOTIDE SEQUENCE</scope>
    <source>
        <strain evidence="2">KCTC 13126</strain>
    </source>
</reference>
<evidence type="ECO:0000256" key="1">
    <source>
        <dbReference type="SAM" id="SignalP"/>
    </source>
</evidence>
<proteinExistence type="predicted"/>
<protein>
    <recommendedName>
        <fullName evidence="4">NIPSNAP domain-containing protein</fullName>
    </recommendedName>
</protein>
<evidence type="ECO:0000313" key="2">
    <source>
        <dbReference type="EMBL" id="MBK1876196.1"/>
    </source>
</evidence>
<evidence type="ECO:0000313" key="3">
    <source>
        <dbReference type="Proteomes" id="UP000617628"/>
    </source>
</evidence>
<organism evidence="2 3">
    <name type="scientific">Pelagicoccus mobilis</name>
    <dbReference type="NCBI Taxonomy" id="415221"/>
    <lineage>
        <taxon>Bacteria</taxon>
        <taxon>Pseudomonadati</taxon>
        <taxon>Verrucomicrobiota</taxon>
        <taxon>Opitutia</taxon>
        <taxon>Puniceicoccales</taxon>
        <taxon>Pelagicoccaceae</taxon>
        <taxon>Pelagicoccus</taxon>
    </lineage>
</organism>
<sequence length="255" mass="28805">MKKALRCCLLSAALVAAVGFVSPSFAEESNPLLQVRIIEVKPDRVGEFWDLQKEMRDKRVATGQDARGVWRESRGAVNVFHIVEEHDNFASFDDTGNPVMEKDEWARWLARIQDTIDSHELVNIKLYADLRIPPAEEKDPKLLMLRYRTVAAGKIGTMEDWLSEKLVPALRDANESGITFGRITLGGNPRTFISASRFDVWNEMDEPGPFADMSDEESEAFFAEYNECVVDARNLVLRYVPALSHKAPEELASTD</sequence>
<accession>A0A934RWR7</accession>
<dbReference type="Proteomes" id="UP000617628">
    <property type="component" value="Unassembled WGS sequence"/>
</dbReference>
<dbReference type="EMBL" id="JAENIL010000007">
    <property type="protein sequence ID" value="MBK1876196.1"/>
    <property type="molecule type" value="Genomic_DNA"/>
</dbReference>
<feature type="signal peptide" evidence="1">
    <location>
        <begin position="1"/>
        <end position="26"/>
    </location>
</feature>
<evidence type="ECO:0008006" key="4">
    <source>
        <dbReference type="Google" id="ProtNLM"/>
    </source>
</evidence>
<gene>
    <name evidence="2" type="ORF">JIN87_04910</name>
</gene>